<dbReference type="InParanoid" id="A0A1Q3D3X7"/>
<keyword evidence="5" id="KW-1133">Transmembrane helix</keyword>
<dbReference type="OrthoDB" id="1912886at2759"/>
<dbReference type="STRING" id="3775.A0A1Q3D3X7"/>
<proteinExistence type="predicted"/>
<dbReference type="PANTHER" id="PTHR31744:SF210">
    <property type="entry name" value="NAC DOMAIN-CONTAINING PROTEIN 86-LIKE"/>
    <property type="match status" value="1"/>
</dbReference>
<feature type="domain" description="NAC" evidence="7">
    <location>
        <begin position="1"/>
        <end position="133"/>
    </location>
</feature>
<dbReference type="EMBL" id="BDDD01004118">
    <property type="protein sequence ID" value="GAV86968.1"/>
    <property type="molecule type" value="Genomic_DNA"/>
</dbReference>
<accession>A0A1Q3D3X7</accession>
<keyword evidence="4" id="KW-0539">Nucleus</keyword>
<keyword evidence="6" id="KW-0732">Signal</keyword>
<dbReference type="PANTHER" id="PTHR31744">
    <property type="entry name" value="PROTEIN CUP-SHAPED COTYLEDON 2-RELATED"/>
    <property type="match status" value="1"/>
</dbReference>
<dbReference type="GO" id="GO:0006355">
    <property type="term" value="P:regulation of DNA-templated transcription"/>
    <property type="evidence" value="ECO:0007669"/>
    <property type="project" value="InterPro"/>
</dbReference>
<keyword evidence="3" id="KW-0804">Transcription</keyword>
<feature type="chain" id="PRO_5012094655" evidence="6">
    <location>
        <begin position="25"/>
        <end position="187"/>
    </location>
</feature>
<name>A0A1Q3D3X7_CEPFO</name>
<keyword evidence="2" id="KW-0238">DNA-binding</keyword>
<dbReference type="Gene3D" id="2.170.150.80">
    <property type="entry name" value="NAC domain"/>
    <property type="match status" value="1"/>
</dbReference>
<evidence type="ECO:0000256" key="3">
    <source>
        <dbReference type="ARBA" id="ARBA00023163"/>
    </source>
</evidence>
<protein>
    <submittedName>
        <fullName evidence="8">NAM domain-containing protein</fullName>
    </submittedName>
</protein>
<feature type="signal peptide" evidence="6">
    <location>
        <begin position="1"/>
        <end position="24"/>
    </location>
</feature>
<dbReference type="InterPro" id="IPR003441">
    <property type="entry name" value="NAC-dom"/>
</dbReference>
<dbReference type="AlphaFoldDB" id="A0A1Q3D3X7"/>
<dbReference type="PROSITE" id="PS51005">
    <property type="entry name" value="NAC"/>
    <property type="match status" value="1"/>
</dbReference>
<keyword evidence="5" id="KW-0472">Membrane</keyword>
<organism evidence="8 9">
    <name type="scientific">Cephalotus follicularis</name>
    <name type="common">Albany pitcher plant</name>
    <dbReference type="NCBI Taxonomy" id="3775"/>
    <lineage>
        <taxon>Eukaryota</taxon>
        <taxon>Viridiplantae</taxon>
        <taxon>Streptophyta</taxon>
        <taxon>Embryophyta</taxon>
        <taxon>Tracheophyta</taxon>
        <taxon>Spermatophyta</taxon>
        <taxon>Magnoliopsida</taxon>
        <taxon>eudicotyledons</taxon>
        <taxon>Gunneridae</taxon>
        <taxon>Pentapetalae</taxon>
        <taxon>rosids</taxon>
        <taxon>fabids</taxon>
        <taxon>Oxalidales</taxon>
        <taxon>Cephalotaceae</taxon>
        <taxon>Cephalotus</taxon>
    </lineage>
</organism>
<sequence length="187" mass="21574">MKPWELARGWIMYILISSCELSLCAEKSFLPIRDPEWYFFEPRDPKYLNGFRTNRATRAGYWKSIGKDKRVVSCLNRSIGMKNIYIYIYTVFIIILLICLFTGRILKHFVSVFKKNGISSEMEEQGQCSMSLMERSHETMSPDVVVSSSSFMEAEDKDDSMQFITADAWCSSTTSMAAEEISHVTFT</sequence>
<gene>
    <name evidence="8" type="ORF">CFOL_v3_30394</name>
</gene>
<keyword evidence="1" id="KW-0805">Transcription regulation</keyword>
<evidence type="ECO:0000313" key="8">
    <source>
        <dbReference type="EMBL" id="GAV86968.1"/>
    </source>
</evidence>
<evidence type="ECO:0000256" key="2">
    <source>
        <dbReference type="ARBA" id="ARBA00023125"/>
    </source>
</evidence>
<dbReference type="InterPro" id="IPR036093">
    <property type="entry name" value="NAC_dom_sf"/>
</dbReference>
<reference evidence="9" key="1">
    <citation type="submission" date="2016-04" db="EMBL/GenBank/DDBJ databases">
        <title>Cephalotus genome sequencing.</title>
        <authorList>
            <person name="Fukushima K."/>
            <person name="Hasebe M."/>
            <person name="Fang X."/>
        </authorList>
    </citation>
    <scope>NUCLEOTIDE SEQUENCE [LARGE SCALE GENOMIC DNA]</scope>
    <source>
        <strain evidence="9">cv. St1</strain>
    </source>
</reference>
<evidence type="ECO:0000256" key="5">
    <source>
        <dbReference type="SAM" id="Phobius"/>
    </source>
</evidence>
<dbReference type="PROSITE" id="PS51257">
    <property type="entry name" value="PROKAR_LIPOPROTEIN"/>
    <property type="match status" value="1"/>
</dbReference>
<feature type="non-terminal residue" evidence="8">
    <location>
        <position position="187"/>
    </location>
</feature>
<dbReference type="Proteomes" id="UP000187406">
    <property type="component" value="Unassembled WGS sequence"/>
</dbReference>
<evidence type="ECO:0000313" key="9">
    <source>
        <dbReference type="Proteomes" id="UP000187406"/>
    </source>
</evidence>
<feature type="transmembrane region" description="Helical" evidence="5">
    <location>
        <begin position="84"/>
        <end position="106"/>
    </location>
</feature>
<dbReference type="GO" id="GO:0003677">
    <property type="term" value="F:DNA binding"/>
    <property type="evidence" value="ECO:0007669"/>
    <property type="project" value="UniProtKB-KW"/>
</dbReference>
<comment type="caution">
    <text evidence="8">The sequence shown here is derived from an EMBL/GenBank/DDBJ whole genome shotgun (WGS) entry which is preliminary data.</text>
</comment>
<keyword evidence="5" id="KW-0812">Transmembrane</keyword>
<dbReference type="Pfam" id="PF02365">
    <property type="entry name" value="NAM"/>
    <property type="match status" value="1"/>
</dbReference>
<dbReference type="SUPFAM" id="SSF101941">
    <property type="entry name" value="NAC domain"/>
    <property type="match status" value="1"/>
</dbReference>
<evidence type="ECO:0000256" key="6">
    <source>
        <dbReference type="SAM" id="SignalP"/>
    </source>
</evidence>
<evidence type="ECO:0000256" key="1">
    <source>
        <dbReference type="ARBA" id="ARBA00023015"/>
    </source>
</evidence>
<keyword evidence="9" id="KW-1185">Reference proteome</keyword>
<evidence type="ECO:0000259" key="7">
    <source>
        <dbReference type="PROSITE" id="PS51005"/>
    </source>
</evidence>
<evidence type="ECO:0000256" key="4">
    <source>
        <dbReference type="ARBA" id="ARBA00023242"/>
    </source>
</evidence>